<proteinExistence type="predicted"/>
<accession>A0A4Q4SSI7</accession>
<dbReference type="OrthoDB" id="96314at2759"/>
<organism evidence="2 3">
    <name type="scientific">Monosporascus ibericus</name>
    <dbReference type="NCBI Taxonomy" id="155417"/>
    <lineage>
        <taxon>Eukaryota</taxon>
        <taxon>Fungi</taxon>
        <taxon>Dikarya</taxon>
        <taxon>Ascomycota</taxon>
        <taxon>Pezizomycotina</taxon>
        <taxon>Sordariomycetes</taxon>
        <taxon>Xylariomycetidae</taxon>
        <taxon>Xylariales</taxon>
        <taxon>Xylariales incertae sedis</taxon>
        <taxon>Monosporascus</taxon>
    </lineage>
</organism>
<evidence type="ECO:0000313" key="3">
    <source>
        <dbReference type="Proteomes" id="UP000293360"/>
    </source>
</evidence>
<evidence type="ECO:0000313" key="2">
    <source>
        <dbReference type="EMBL" id="RYO75167.1"/>
    </source>
</evidence>
<feature type="compositionally biased region" description="Polar residues" evidence="1">
    <location>
        <begin position="70"/>
        <end position="86"/>
    </location>
</feature>
<sequence length="96" mass="10893">MGVPQPGRRKDGIVSLKRAMHPKYDRFFAKFPKVAFKECMMHQDVGNEKPFYPPLPETGALRQWYRNRTDNYQSEGEGATATSRIPDSSEPGSGDM</sequence>
<dbReference type="EMBL" id="QJNU01001569">
    <property type="protein sequence ID" value="RYO75167.1"/>
    <property type="molecule type" value="Genomic_DNA"/>
</dbReference>
<name>A0A4Q4SSI7_9PEZI</name>
<reference evidence="2 3" key="1">
    <citation type="submission" date="2018-06" db="EMBL/GenBank/DDBJ databases">
        <title>Complete Genomes of Monosporascus.</title>
        <authorList>
            <person name="Robinson A.J."/>
            <person name="Natvig D.O."/>
        </authorList>
    </citation>
    <scope>NUCLEOTIDE SEQUENCE [LARGE SCALE GENOMIC DNA]</scope>
    <source>
        <strain evidence="2 3">CBS 110550</strain>
    </source>
</reference>
<comment type="caution">
    <text evidence="2">The sequence shown here is derived from an EMBL/GenBank/DDBJ whole genome shotgun (WGS) entry which is preliminary data.</text>
</comment>
<evidence type="ECO:0000256" key="1">
    <source>
        <dbReference type="SAM" id="MobiDB-lite"/>
    </source>
</evidence>
<dbReference type="Proteomes" id="UP000293360">
    <property type="component" value="Unassembled WGS sequence"/>
</dbReference>
<gene>
    <name evidence="2" type="ORF">DL764_010561</name>
</gene>
<dbReference type="STRING" id="155417.A0A4Q4SSI7"/>
<protein>
    <submittedName>
        <fullName evidence="2">Uncharacterized protein</fullName>
    </submittedName>
</protein>
<dbReference type="AlphaFoldDB" id="A0A4Q4SSI7"/>
<feature type="region of interest" description="Disordered" evidence="1">
    <location>
        <begin position="67"/>
        <end position="96"/>
    </location>
</feature>
<keyword evidence="3" id="KW-1185">Reference proteome</keyword>